<organism evidence="1 2">
    <name type="scientific">Erythrobacter rubeus</name>
    <dbReference type="NCBI Taxonomy" id="2760803"/>
    <lineage>
        <taxon>Bacteria</taxon>
        <taxon>Pseudomonadati</taxon>
        <taxon>Pseudomonadota</taxon>
        <taxon>Alphaproteobacteria</taxon>
        <taxon>Sphingomonadales</taxon>
        <taxon>Erythrobacteraceae</taxon>
        <taxon>Erythrobacter/Porphyrobacter group</taxon>
        <taxon>Erythrobacter</taxon>
    </lineage>
</organism>
<dbReference type="EMBL" id="JACXLC010000001">
    <property type="protein sequence ID" value="MBD2841506.1"/>
    <property type="molecule type" value="Genomic_DNA"/>
</dbReference>
<name>A0ABR8KM01_9SPHN</name>
<evidence type="ECO:0000313" key="1">
    <source>
        <dbReference type="EMBL" id="MBD2841506.1"/>
    </source>
</evidence>
<proteinExistence type="predicted"/>
<evidence type="ECO:0000313" key="2">
    <source>
        <dbReference type="Proteomes" id="UP000635384"/>
    </source>
</evidence>
<dbReference type="Proteomes" id="UP000635384">
    <property type="component" value="Unassembled WGS sequence"/>
</dbReference>
<protein>
    <submittedName>
        <fullName evidence="1">Uncharacterized protein</fullName>
    </submittedName>
</protein>
<reference evidence="1 2" key="1">
    <citation type="submission" date="2020-09" db="EMBL/GenBank/DDBJ databases">
        <authorList>
            <person name="Yoon J.-W."/>
        </authorList>
    </citation>
    <scope>NUCLEOTIDE SEQUENCE [LARGE SCALE GENOMIC DNA]</scope>
    <source>
        <strain evidence="1 2">KMU-140</strain>
    </source>
</reference>
<dbReference type="RefSeq" id="WP_190787044.1">
    <property type="nucleotide sequence ID" value="NZ_JACXLC010000001.1"/>
</dbReference>
<sequence>MLNFPRSPDAGCERLAAYLAADPDRCPVYENIAGRLTPDGRFGIIARYYVIRCAFRRAVFRGVLIATGQKLPSWAKETPEAAEKNRVFVARYRLAYNAYRVDCRRG</sequence>
<comment type="caution">
    <text evidence="1">The sequence shown here is derived from an EMBL/GenBank/DDBJ whole genome shotgun (WGS) entry which is preliminary data.</text>
</comment>
<keyword evidence="2" id="KW-1185">Reference proteome</keyword>
<gene>
    <name evidence="1" type="ORF">IB285_04440</name>
</gene>
<accession>A0ABR8KM01</accession>